<dbReference type="EMBL" id="CP041722">
    <property type="protein sequence ID" value="QEX38503.1"/>
    <property type="molecule type" value="Genomic_DNA"/>
</dbReference>
<gene>
    <name evidence="3" type="ORF">EQ812_05145</name>
    <name evidence="2" type="ORF">FO454_06125</name>
</gene>
<protein>
    <submittedName>
        <fullName evidence="3">Uncharacterized protein</fullName>
    </submittedName>
</protein>
<evidence type="ECO:0000313" key="3">
    <source>
        <dbReference type="EMBL" id="TBW72367.1"/>
    </source>
</evidence>
<feature type="coiled-coil region" evidence="1">
    <location>
        <begin position="7"/>
        <end position="135"/>
    </location>
</feature>
<accession>A0A292DH12</accession>
<sequence>MKTLDQIEKYKTNIEDYRKEIKNLDAEVKNDGKQLDDINQEYQDLVINGEVEKADKLYTKIEKLESDYRAKSKRLMVMKQSFKKVVIKNCENMQDVADELSDEYNETYQDDLKRYETLNQQLKDAKDKLLGYNDEYSAKQRTLTQYIDRLKRENNIQPVEFIGNVNIIQPFNI</sequence>
<dbReference type="EMBL" id="SCHB01000003">
    <property type="protein sequence ID" value="TBW72367.1"/>
    <property type="molecule type" value="Genomic_DNA"/>
</dbReference>
<evidence type="ECO:0000313" key="2">
    <source>
        <dbReference type="EMBL" id="QEX38503.1"/>
    </source>
</evidence>
<reference evidence="2 5" key="2">
    <citation type="submission" date="2019-07" db="EMBL/GenBank/DDBJ databases">
        <title>Comparative genome analysis of staphylococcus lugdunensis shows clonal complex-dependent diversity of the putative virulence factor, ess/type vii locus.</title>
        <authorList>
            <person name="Lebeurre J."/>
            <person name="Dahyot S."/>
            <person name="Diene S."/>
            <person name="Paulay A."/>
            <person name="Aubourg M."/>
            <person name="Argemi X."/>
            <person name="Giard J.-C."/>
            <person name="Tournier I."/>
            <person name="Francois P."/>
            <person name="Pestel-Caron M."/>
        </authorList>
    </citation>
    <scope>NUCLEOTIDE SEQUENCE [LARGE SCALE GENOMIC DNA]</scope>
    <source>
        <strain evidence="2 5">SL13</strain>
    </source>
</reference>
<organism evidence="3 4">
    <name type="scientific">Staphylococcus lugdunensis</name>
    <dbReference type="NCBI Taxonomy" id="28035"/>
    <lineage>
        <taxon>Bacteria</taxon>
        <taxon>Bacillati</taxon>
        <taxon>Bacillota</taxon>
        <taxon>Bacilli</taxon>
        <taxon>Bacillales</taxon>
        <taxon>Staphylococcaceae</taxon>
        <taxon>Staphylococcus</taxon>
    </lineage>
</organism>
<reference evidence="3 4" key="1">
    <citation type="journal article" date="2019" name="Sci. Transl. Med.">
        <title>Quorum sensing between bacterial species on the skin protects against epidermal injury in atopic dermatitis.</title>
        <authorList>
            <person name="Williams M.R."/>
        </authorList>
    </citation>
    <scope>NUCLEOTIDE SEQUENCE [LARGE SCALE GENOMIC DNA]</scope>
    <source>
        <strain evidence="3 4">E7</strain>
    </source>
</reference>
<evidence type="ECO:0000256" key="1">
    <source>
        <dbReference type="SAM" id="Coils"/>
    </source>
</evidence>
<dbReference type="AlphaFoldDB" id="A0A292DH12"/>
<dbReference type="GeneID" id="58091693"/>
<evidence type="ECO:0000313" key="5">
    <source>
        <dbReference type="Proteomes" id="UP000325462"/>
    </source>
</evidence>
<proteinExistence type="predicted"/>
<keyword evidence="1" id="KW-0175">Coiled coil</keyword>
<dbReference type="Proteomes" id="UP000293637">
    <property type="component" value="Unassembled WGS sequence"/>
</dbReference>
<dbReference type="RefSeq" id="WP_002445376.1">
    <property type="nucleotide sequence ID" value="NZ_AP021848.1"/>
</dbReference>
<dbReference type="Proteomes" id="UP000325462">
    <property type="component" value="Chromosome"/>
</dbReference>
<evidence type="ECO:0000313" key="4">
    <source>
        <dbReference type="Proteomes" id="UP000293637"/>
    </source>
</evidence>
<keyword evidence="5" id="KW-1185">Reference proteome</keyword>
<name>A0A292DH12_STALU</name>